<dbReference type="SUPFAM" id="SSF51338">
    <property type="entry name" value="Composite domain of metallo-dependent hydrolases"/>
    <property type="match status" value="2"/>
</dbReference>
<evidence type="ECO:0000313" key="6">
    <source>
        <dbReference type="Proteomes" id="UP001597131"/>
    </source>
</evidence>
<dbReference type="PANTHER" id="PTHR43135:SF3">
    <property type="entry name" value="ALPHA-D-RIBOSE 1-METHYLPHOSPHONATE 5-TRIPHOSPHATE DIPHOSPHATASE"/>
    <property type="match status" value="1"/>
</dbReference>
<dbReference type="InterPro" id="IPR011059">
    <property type="entry name" value="Metal-dep_hydrolase_composite"/>
</dbReference>
<evidence type="ECO:0000256" key="2">
    <source>
        <dbReference type="SAM" id="SignalP"/>
    </source>
</evidence>
<evidence type="ECO:0000256" key="1">
    <source>
        <dbReference type="SAM" id="Coils"/>
    </source>
</evidence>
<keyword evidence="1" id="KW-0175">Coiled coil</keyword>
<evidence type="ECO:0000259" key="3">
    <source>
        <dbReference type="Pfam" id="PF01979"/>
    </source>
</evidence>
<feature type="domain" description="Amidohydrolase 3" evidence="4">
    <location>
        <begin position="366"/>
        <end position="422"/>
    </location>
</feature>
<proteinExistence type="predicted"/>
<dbReference type="InterPro" id="IPR032466">
    <property type="entry name" value="Metal_Hydrolase"/>
</dbReference>
<gene>
    <name evidence="5" type="ORF">ACFQ3Q_06975</name>
</gene>
<dbReference type="SUPFAM" id="SSF51556">
    <property type="entry name" value="Metallo-dependent hydrolases"/>
    <property type="match status" value="1"/>
</dbReference>
<keyword evidence="6" id="KW-1185">Reference proteome</keyword>
<name>A0ABW3NP11_9FLAO</name>
<dbReference type="EMBL" id="JBHTLI010000001">
    <property type="protein sequence ID" value="MFD1095483.1"/>
    <property type="molecule type" value="Genomic_DNA"/>
</dbReference>
<dbReference type="RefSeq" id="WP_380744259.1">
    <property type="nucleotide sequence ID" value="NZ_JBHTLI010000001.1"/>
</dbReference>
<dbReference type="PANTHER" id="PTHR43135">
    <property type="entry name" value="ALPHA-D-RIBOSE 1-METHYLPHOSPHONATE 5-TRIPHOSPHATE DIPHOSPHATASE"/>
    <property type="match status" value="1"/>
</dbReference>
<feature type="chain" id="PRO_5046204195" evidence="2">
    <location>
        <begin position="20"/>
        <end position="990"/>
    </location>
</feature>
<feature type="domain" description="Amidohydrolase-related" evidence="3">
    <location>
        <begin position="843"/>
        <end position="932"/>
    </location>
</feature>
<evidence type="ECO:0000313" key="5">
    <source>
        <dbReference type="EMBL" id="MFD1095483.1"/>
    </source>
</evidence>
<feature type="coiled-coil region" evidence="1">
    <location>
        <begin position="939"/>
        <end position="966"/>
    </location>
</feature>
<comment type="caution">
    <text evidence="5">The sequence shown here is derived from an EMBL/GenBank/DDBJ whole genome shotgun (WGS) entry which is preliminary data.</text>
</comment>
<dbReference type="CDD" id="cd01309">
    <property type="entry name" value="Met_dep_hydrolase_C"/>
    <property type="match status" value="1"/>
</dbReference>
<organism evidence="5 6">
    <name type="scientific">Salegentibacter chungangensis</name>
    <dbReference type="NCBI Taxonomy" id="1335724"/>
    <lineage>
        <taxon>Bacteria</taxon>
        <taxon>Pseudomonadati</taxon>
        <taxon>Bacteroidota</taxon>
        <taxon>Flavobacteriia</taxon>
        <taxon>Flavobacteriales</taxon>
        <taxon>Flavobacteriaceae</taxon>
        <taxon>Salegentibacter</taxon>
    </lineage>
</organism>
<dbReference type="Proteomes" id="UP001597131">
    <property type="component" value="Unassembled WGS sequence"/>
</dbReference>
<evidence type="ECO:0000259" key="4">
    <source>
        <dbReference type="Pfam" id="PF07969"/>
    </source>
</evidence>
<dbReference type="Pfam" id="PF01979">
    <property type="entry name" value="Amidohydro_1"/>
    <property type="match status" value="1"/>
</dbReference>
<dbReference type="InterPro" id="IPR006680">
    <property type="entry name" value="Amidohydro-rel"/>
</dbReference>
<keyword evidence="2" id="KW-0732">Signal</keyword>
<accession>A0ABW3NP11</accession>
<protein>
    <submittedName>
        <fullName evidence="5">Amidohydrolase family protein</fullName>
    </submittedName>
</protein>
<dbReference type="Gene3D" id="3.20.20.140">
    <property type="entry name" value="Metal-dependent hydrolases"/>
    <property type="match status" value="2"/>
</dbReference>
<dbReference type="Pfam" id="PF07969">
    <property type="entry name" value="Amidohydro_3"/>
    <property type="match status" value="1"/>
</dbReference>
<dbReference type="InterPro" id="IPR051781">
    <property type="entry name" value="Metallo-dep_Hydrolase"/>
</dbReference>
<reference evidence="6" key="1">
    <citation type="journal article" date="2019" name="Int. J. Syst. Evol. Microbiol.">
        <title>The Global Catalogue of Microorganisms (GCM) 10K type strain sequencing project: providing services to taxonomists for standard genome sequencing and annotation.</title>
        <authorList>
            <consortium name="The Broad Institute Genomics Platform"/>
            <consortium name="The Broad Institute Genome Sequencing Center for Infectious Disease"/>
            <person name="Wu L."/>
            <person name="Ma J."/>
        </authorList>
    </citation>
    <scope>NUCLEOTIDE SEQUENCE [LARGE SCALE GENOMIC DNA]</scope>
    <source>
        <strain evidence="6">CCUG 64793</strain>
    </source>
</reference>
<dbReference type="InterPro" id="IPR013108">
    <property type="entry name" value="Amidohydro_3"/>
</dbReference>
<feature type="signal peptide" evidence="2">
    <location>
        <begin position="1"/>
        <end position="19"/>
    </location>
</feature>
<dbReference type="Gene3D" id="2.30.40.10">
    <property type="entry name" value="Urease, subunit C, domain 1"/>
    <property type="match status" value="2"/>
</dbReference>
<sequence>MKLKFLLCLILLGSISLQAQEYFPKNDGVKSRNTNYTVFKNAKIHVDPSTVIDKGMFAVREGKITAVGKNIEIPANSVVVDLKGKEVYPSFIDLFSDFGIEKPKKAERGNGQPQYDASREGYYWNDHIRPDTDAVSKFSYDSEKATKLHKAGFGVVNTHVPDGIIRGTGMLVALNPEGTKGDRILKDRSAQYLSFDKSVQSNQAYPTSIMGVTALLRQTYLDADWYAKGNSENKDLALQALNNNKNLVQIFATDNLLNEFRADKVGDEFGIQYVILGSGNEFERLKEIKETGATYIVPLNFPDAYDVEDPYFSEYVSLEEMKRWNQAPANLKMLAEKEVPFTLTTHELDAEKDFKTNLLKAIEYGLNKEDALAALTTTPAKVIGQEGQLGVIKEGAWANFIITSGDFFDKETTLYENWVQGKRAILESMNTTDITGKYELTLNEKTYDLKITGEPSKPKAEVTMNDTKIGSKLSFEDNWVNLLLSSPDTTKTEFIRLTAKVPSASEEFSGKAILPNGKRVNFTASKKDSEIASENDKEKKNKTHEVAPVSFPNKAYGFSEMPEEQNILFRNATVWTNEDAGILENTDVLVKNGLIAKVGKDLNAGNAKVIDATGKHLTSGIIDEHSHIAASSINEAGHNSSAEVTMEDVIDPTDINIYRNLAGGVTTIQLLHGSANPIGGRSAIMKLKWGEDAEDMIFEEAPKFIKFALGENVKQSNWGSESRFPQTRMGVEQVFTDYFSRAKAYEQKKKNKEDYRKDIELETLVEIMNGERFVTSHSYIQSEINMLMKVAESFGFNINTFTHILEGYKVADKMKEHGVGASTFSDWWAYKYEVNDAIPYNAAIMHSQGITTAINSDDPEMSRRLNQEAAKSVKYGGVSEEEAWKFVTLNPAKLLHIDDKVGSVKEGKQADLVLWNEHPLSIYAKPLKTMVEGVVYFDLEKDKAMREEIKEQRSELITQMLKAKNEGVKTQPVTKKEETHIHCNTMHEIH</sequence>